<dbReference type="CDD" id="cd16916">
    <property type="entry name" value="HATPase_CheA-like"/>
    <property type="match status" value="1"/>
</dbReference>
<dbReference type="Proteomes" id="UP001476950">
    <property type="component" value="Unassembled WGS sequence"/>
</dbReference>
<dbReference type="EMBL" id="JAMPLM010000010">
    <property type="protein sequence ID" value="MEP1059450.1"/>
    <property type="molecule type" value="Genomic_DNA"/>
</dbReference>
<evidence type="ECO:0000256" key="1">
    <source>
        <dbReference type="ARBA" id="ARBA00000085"/>
    </source>
</evidence>
<dbReference type="Pfam" id="PF01584">
    <property type="entry name" value="CheW"/>
    <property type="match status" value="1"/>
</dbReference>
<dbReference type="InterPro" id="IPR004105">
    <property type="entry name" value="CheA-like_dim"/>
</dbReference>
<dbReference type="SUPFAM" id="SSF55874">
    <property type="entry name" value="ATPase domain of HSP90 chaperone/DNA topoisomerase II/histidine kinase"/>
    <property type="match status" value="1"/>
</dbReference>
<keyword evidence="5" id="KW-0418">Kinase</keyword>
<feature type="coiled-coil region" evidence="9">
    <location>
        <begin position="1867"/>
        <end position="1901"/>
    </location>
</feature>
<evidence type="ECO:0000256" key="2">
    <source>
        <dbReference type="ARBA" id="ARBA00012438"/>
    </source>
</evidence>
<feature type="domain" description="HPt" evidence="14">
    <location>
        <begin position="2"/>
        <end position="106"/>
    </location>
</feature>
<dbReference type="Gene3D" id="3.40.50.2300">
    <property type="match status" value="1"/>
</dbReference>
<feature type="domain" description="Response regulatory" evidence="12">
    <location>
        <begin position="2383"/>
        <end position="2500"/>
    </location>
</feature>
<feature type="region of interest" description="Disordered" evidence="10">
    <location>
        <begin position="955"/>
        <end position="977"/>
    </location>
</feature>
<dbReference type="PROSITE" id="PS50109">
    <property type="entry name" value="HIS_KIN"/>
    <property type="match status" value="1"/>
</dbReference>
<dbReference type="Gene3D" id="3.30.565.10">
    <property type="entry name" value="Histidine kinase-like ATPase, C-terminal domain"/>
    <property type="match status" value="1"/>
</dbReference>
<evidence type="ECO:0000256" key="4">
    <source>
        <dbReference type="ARBA" id="ARBA00022679"/>
    </source>
</evidence>
<evidence type="ECO:0000256" key="5">
    <source>
        <dbReference type="ARBA" id="ARBA00022777"/>
    </source>
</evidence>
<dbReference type="Gene3D" id="1.20.120.160">
    <property type="entry name" value="HPT domain"/>
    <property type="match status" value="1"/>
</dbReference>
<dbReference type="InterPro" id="IPR008207">
    <property type="entry name" value="Sig_transdc_His_kin_Hpt_dom"/>
</dbReference>
<reference evidence="15 16" key="1">
    <citation type="submission" date="2022-04" db="EMBL/GenBank/DDBJ databases">
        <title>Positive selection, recombination, and allopatry shape intraspecific diversity of widespread and dominant cyanobacteria.</title>
        <authorList>
            <person name="Wei J."/>
            <person name="Shu W."/>
            <person name="Hu C."/>
        </authorList>
    </citation>
    <scope>NUCLEOTIDE SEQUENCE [LARGE SCALE GENOMIC DNA]</scope>
    <source>
        <strain evidence="15 16">AS-A4</strain>
    </source>
</reference>
<dbReference type="Pfam" id="PF02895">
    <property type="entry name" value="H-kinase_dim"/>
    <property type="match status" value="1"/>
</dbReference>
<organism evidence="15 16">
    <name type="scientific">Stenomitos frigidus AS-A4</name>
    <dbReference type="NCBI Taxonomy" id="2933935"/>
    <lineage>
        <taxon>Bacteria</taxon>
        <taxon>Bacillati</taxon>
        <taxon>Cyanobacteriota</taxon>
        <taxon>Cyanophyceae</taxon>
        <taxon>Leptolyngbyales</taxon>
        <taxon>Leptolyngbyaceae</taxon>
        <taxon>Stenomitos</taxon>
    </lineage>
</organism>
<dbReference type="Pfam" id="PF00072">
    <property type="entry name" value="Response_reg"/>
    <property type="match status" value="1"/>
</dbReference>
<gene>
    <name evidence="15" type="ORF">NDI38_13460</name>
</gene>
<dbReference type="InterPro" id="IPR037006">
    <property type="entry name" value="CheA-like_homodim_sf"/>
</dbReference>
<dbReference type="EC" id="2.7.13.3" evidence="2"/>
<evidence type="ECO:0000313" key="15">
    <source>
        <dbReference type="EMBL" id="MEP1059450.1"/>
    </source>
</evidence>
<dbReference type="InterPro" id="IPR005467">
    <property type="entry name" value="His_kinase_dom"/>
</dbReference>
<keyword evidence="6" id="KW-0902">Two-component regulatory system</keyword>
<dbReference type="InterPro" id="IPR036097">
    <property type="entry name" value="HisK_dim/P_sf"/>
</dbReference>
<dbReference type="InterPro" id="IPR003594">
    <property type="entry name" value="HATPase_dom"/>
</dbReference>
<dbReference type="PANTHER" id="PTHR43395">
    <property type="entry name" value="SENSOR HISTIDINE KINASE CHEA"/>
    <property type="match status" value="1"/>
</dbReference>
<sequence length="2511" mass="269123">MQPEQQQRIMGYFIEEAKDHLNTIEQGVLNLQSTIEDQEMVNELFRAAHSVKGGAAMLGLNSIQQVSHRLEDYFKILKESPVKVDQKLEGLFLQVFDALQELVGQLQGPFGLTDETAKATVAGVEPVFNALETHLNVLASNAAPATAATAASRPITVSSPAASSAQQDSAFVLLFQNDIPLRLREMLQLFKQSELDDANRQQLQDLCRHLISIGDQFDLPDWCALIEMSRAAIAHRDNAYRMLAPIVIKDIKQAQELVLSGRASEIVPCAQLQALQPPTPIVEPAIDDFADLLAATDDADWLTEPSTATADDALFAGMDDAAPEIDFGDSFDLNDSFGTVPAEADHADQNGPEVGMAELNSLADLFEGEMPDLGSTWQEEEVIALPADVRVVSANDTTDIDTAADFSDLLFDESEIGQEAASTSSQDALTDLFSDDLLQPDALPSELIDDRALPTSSDAQADLDALFTGLDSTDLSVSALTDTSTDQASSLFDTTSEAQADLDDLLADSSAEDWGELGVTDTPAEQSSTAFDNIFGDLNLDSEMGSPDVVESDLAGLMFDDAPESAPPLEDLGGLFTGMDAEPDLTFSEFQTNSELQPVELNLDDVDDPFTTELDEQMFELPPVPTLLETTIVDPWGEPDSAVADSALSFDEQPVLPLGDEDLATSPTNTEDFGNQLSDDGFMLESLEGLSEQDDLDFSSLLSSTAEQPPSDPQLELVEDLALEELTDDGLEPSISSWLTDDIPPVDETLPETLSADADLESLDWSLPSGEAAPPLADTTFETDFSDPWAVPSAQEAPNTSDAFNLDASALDAETVELPIADDLATDAGSLAFDEFDFNESDFGTAASSTSEAADLETGLDIDFGSFGTDSALDTNLLDASDSWLVSEPSEQLTDPVEALGDPFGEAPDTIADSADLLSESLLDRSLDGSDITAFAFEASSEPQSISLDDLSATQPLEPTDALGDFFDQPNQSDESFDLPDDLLTIGVSSEPQSSETADTLSDELLGLTDLNGLDDLDDLNNLNGLEPIAPLDENLALNDDLFELDEPVLTNGAGQQPEPDRDAMDFDLFASTDTDATSTELDAIAAFGEDVTDPAANASEASFDDESLDFDLFESDALDNTVPSQDSTAEASLSFSDDLFASNAPEDVDINLSPTSPATESLNFGDALSFDLSDQNGTNGLATENAESENFALDFENSGFDALDFDTLPADNAAATDSLFEAAPPETAPSDAVPSEAAAFDFDWEDTSNSVALDNTAIENAGSEDFALDFENSGFDALDFDALPADNTAATDSLFDTAPSEAAAPEATAFDFDWEGTSDENIASDSTVTENAGSEDFALDFENSGFDALDFDALPADNAATGSLFDTAPLEAAAPEATAFDFDWEGTSDDNSTSDSTAAENVESEAFTLDFENSNVDALNFDALPADNAAATDSLFEAAPSEAAAPEAAALDFDWEATSDSTAAENAGSGDFALDFENSNVDALDFDALPADNTAATDSLFEATLPEAAAFDFDWEGTSDSTAAENAGSGDFALDFENSNVDALDFDALPADNAAATDSLFDTAPLEAAAPEATAFDFDWEGTSDSTATENAESEDFALDLENSGFDALDFDALPADNTAATDSLFEAAPPEAATPEAAAFDFDWEGTSDDNSTSDSITEFDRLMDESSAPASTNALDEFDDLLINESQPAGVGELSAFDNLLSEETDAFNDLDSLLASDNAAEDEFSGLEAFLDQDSSADALTELDAFLADNSSSDFSAGLSELGNTSSAGESASSVDDFAELESLLQDDSFEVSDTGNQRGDTTVTRISEFDELDDLLKDAEEKMGGSPTVKIARSGVAAQNRRPTRPGRVFSEQTMRVPVKHLDNLSNLVGELVVNRNSLEEDQERLRQSLDNLLYQVQQLSDVGQRMQDLYERSLLESSLLASRQSHRSAFGASASARESGVFAQTANATGIEYDPLEMDRFTGFHSLSQEMIELIVRVRESSSDIEFIVDETDQVTRMFRQVTTQLQEGLTRSRMVPFAQTADRLPRAVRDIAMKVGKQAELNVEGRETLIDKMILEQLYDPMTHLVNNAITHGIESPEVRRAAGKPPSGRITIRAFHQGNQTIISVSDDGAGIDIDRVKAKAIEKGLITATEARNMARLDVYDLLFHAGFSTKDQADDFSGRGVGMDVVRTSLSEIRGAINTDSTYGKGTTFTIRLPLTLSISKALCCISDRARIAFPMDGVEDMLDVPKERIQTNAEGQACIPWRDSLLPLRPLSELLSYSRHLSRGNVYGGNQEDDIVSIVVLRSAGNFLALQVDQVLGEQEIVIKQLEGPIPKPVGVAGATVLGDGRIMPIADVLELIDLSLGRIRKDVGGSLWEQDGVSMIQEAPIAKTEPTVLIVDDSITVRELLSMTFNKVGYRVEQARDGQEAWEKLRAGLPCDIVFCDIEMPRMDGLELLSRIQKDPNLTHLPIAMLTSRGADRHRQMAVSLGASGYFTKPYLEEALLDAAQRMLKGEVLISNSNA</sequence>
<keyword evidence="3 8" id="KW-0597">Phosphoprotein</keyword>
<feature type="domain" description="CheW-like" evidence="13">
    <location>
        <begin position="2208"/>
        <end position="2353"/>
    </location>
</feature>
<protein>
    <recommendedName>
        <fullName evidence="2">histidine kinase</fullName>
        <ecNumber evidence="2">2.7.13.3</ecNumber>
    </recommendedName>
</protein>
<dbReference type="PRINTS" id="PR00344">
    <property type="entry name" value="BCTRLSENSOR"/>
</dbReference>
<feature type="modified residue" description="Phosphohistidine" evidence="7">
    <location>
        <position position="49"/>
    </location>
</feature>
<comment type="catalytic activity">
    <reaction evidence="1">
        <text>ATP + protein L-histidine = ADP + protein N-phospho-L-histidine.</text>
        <dbReference type="EC" id="2.7.13.3"/>
    </reaction>
</comment>
<dbReference type="SMART" id="SM01231">
    <property type="entry name" value="H-kinase_dim"/>
    <property type="match status" value="1"/>
</dbReference>
<feature type="domain" description="Histidine kinase" evidence="11">
    <location>
        <begin position="1968"/>
        <end position="2207"/>
    </location>
</feature>
<dbReference type="SMART" id="SM00387">
    <property type="entry name" value="HATPase_c"/>
    <property type="match status" value="1"/>
</dbReference>
<evidence type="ECO:0000256" key="10">
    <source>
        <dbReference type="SAM" id="MobiDB-lite"/>
    </source>
</evidence>
<dbReference type="Gene3D" id="1.10.287.560">
    <property type="entry name" value="Histidine kinase CheA-like, homodimeric domain"/>
    <property type="match status" value="1"/>
</dbReference>
<dbReference type="SMART" id="SM00260">
    <property type="entry name" value="CheW"/>
    <property type="match status" value="1"/>
</dbReference>
<dbReference type="SUPFAM" id="SSF50341">
    <property type="entry name" value="CheW-like"/>
    <property type="match status" value="1"/>
</dbReference>
<evidence type="ECO:0000256" key="7">
    <source>
        <dbReference type="PROSITE-ProRule" id="PRU00110"/>
    </source>
</evidence>
<evidence type="ECO:0000259" key="12">
    <source>
        <dbReference type="PROSITE" id="PS50110"/>
    </source>
</evidence>
<name>A0ABV0KJW0_9CYAN</name>
<dbReference type="Pfam" id="PF02518">
    <property type="entry name" value="HATPase_c"/>
    <property type="match status" value="1"/>
</dbReference>
<dbReference type="SUPFAM" id="SSF47384">
    <property type="entry name" value="Homodimeric domain of signal transducing histidine kinase"/>
    <property type="match status" value="1"/>
</dbReference>
<feature type="region of interest" description="Disordered" evidence="10">
    <location>
        <begin position="1382"/>
        <end position="1402"/>
    </location>
</feature>
<keyword evidence="16" id="KW-1185">Reference proteome</keyword>
<evidence type="ECO:0000259" key="14">
    <source>
        <dbReference type="PROSITE" id="PS50894"/>
    </source>
</evidence>
<dbReference type="PROSITE" id="PS50851">
    <property type="entry name" value="CHEW"/>
    <property type="match status" value="1"/>
</dbReference>
<evidence type="ECO:0000256" key="8">
    <source>
        <dbReference type="PROSITE-ProRule" id="PRU00169"/>
    </source>
</evidence>
<evidence type="ECO:0000256" key="6">
    <source>
        <dbReference type="ARBA" id="ARBA00023012"/>
    </source>
</evidence>
<evidence type="ECO:0000256" key="9">
    <source>
        <dbReference type="SAM" id="Coils"/>
    </source>
</evidence>
<dbReference type="InterPro" id="IPR036890">
    <property type="entry name" value="HATPase_C_sf"/>
</dbReference>
<dbReference type="SMART" id="SM00448">
    <property type="entry name" value="REC"/>
    <property type="match status" value="1"/>
</dbReference>
<evidence type="ECO:0000256" key="3">
    <source>
        <dbReference type="ARBA" id="ARBA00022553"/>
    </source>
</evidence>
<dbReference type="InterPro" id="IPR002545">
    <property type="entry name" value="CheW-lke_dom"/>
</dbReference>
<dbReference type="CDD" id="cd00088">
    <property type="entry name" value="HPT"/>
    <property type="match status" value="1"/>
</dbReference>
<dbReference type="InterPro" id="IPR051315">
    <property type="entry name" value="Bact_Chemotaxis_CheA"/>
</dbReference>
<dbReference type="Pfam" id="PF01627">
    <property type="entry name" value="Hpt"/>
    <property type="match status" value="1"/>
</dbReference>
<dbReference type="SUPFAM" id="SSF47226">
    <property type="entry name" value="Histidine-containing phosphotransfer domain, HPT domain"/>
    <property type="match status" value="1"/>
</dbReference>
<dbReference type="RefSeq" id="WP_190448808.1">
    <property type="nucleotide sequence ID" value="NZ_JAMPLM010000010.1"/>
</dbReference>
<dbReference type="SUPFAM" id="SSF52172">
    <property type="entry name" value="CheY-like"/>
    <property type="match status" value="1"/>
</dbReference>
<comment type="caution">
    <text evidence="15">The sequence shown here is derived from an EMBL/GenBank/DDBJ whole genome shotgun (WGS) entry which is preliminary data.</text>
</comment>
<dbReference type="InterPro" id="IPR004358">
    <property type="entry name" value="Sig_transdc_His_kin-like_C"/>
</dbReference>
<dbReference type="CDD" id="cd00731">
    <property type="entry name" value="CheA_reg"/>
    <property type="match status" value="1"/>
</dbReference>
<dbReference type="PANTHER" id="PTHR43395:SF1">
    <property type="entry name" value="CHEMOTAXIS PROTEIN CHEA"/>
    <property type="match status" value="1"/>
</dbReference>
<keyword evidence="4" id="KW-0808">Transferase</keyword>
<evidence type="ECO:0000313" key="16">
    <source>
        <dbReference type="Proteomes" id="UP001476950"/>
    </source>
</evidence>
<proteinExistence type="predicted"/>
<dbReference type="InterPro" id="IPR011006">
    <property type="entry name" value="CheY-like_superfamily"/>
</dbReference>
<feature type="modified residue" description="4-aspartylphosphate" evidence="8">
    <location>
        <position position="2433"/>
    </location>
</feature>
<dbReference type="InterPro" id="IPR036061">
    <property type="entry name" value="CheW-like_dom_sf"/>
</dbReference>
<dbReference type="InterPro" id="IPR036641">
    <property type="entry name" value="HPT_dom_sf"/>
</dbReference>
<dbReference type="Gene3D" id="2.30.30.40">
    <property type="entry name" value="SH3 Domains"/>
    <property type="match status" value="1"/>
</dbReference>
<evidence type="ECO:0000259" key="11">
    <source>
        <dbReference type="PROSITE" id="PS50109"/>
    </source>
</evidence>
<evidence type="ECO:0000259" key="13">
    <source>
        <dbReference type="PROSITE" id="PS50851"/>
    </source>
</evidence>
<keyword evidence="9" id="KW-0175">Coiled coil</keyword>
<dbReference type="SMART" id="SM00073">
    <property type="entry name" value="HPT"/>
    <property type="match status" value="1"/>
</dbReference>
<dbReference type="PROSITE" id="PS50894">
    <property type="entry name" value="HPT"/>
    <property type="match status" value="1"/>
</dbReference>
<dbReference type="InterPro" id="IPR001789">
    <property type="entry name" value="Sig_transdc_resp-reg_receiver"/>
</dbReference>
<accession>A0ABV0KJW0</accession>
<dbReference type="PROSITE" id="PS50110">
    <property type="entry name" value="RESPONSE_REGULATORY"/>
    <property type="match status" value="1"/>
</dbReference>